<gene>
    <name evidence="5" type="ORF">Cni_G24193</name>
</gene>
<comment type="function">
    <text evidence="4">Chaperone protein which promotes assembly of the 20S proteasome as part of a heterodimer with PSMG1.</text>
</comment>
<evidence type="ECO:0000313" key="6">
    <source>
        <dbReference type="Proteomes" id="UP001327560"/>
    </source>
</evidence>
<comment type="similarity">
    <text evidence="3 4">Belongs to the PSMG2 family.</text>
</comment>
<dbReference type="GO" id="GO:0005634">
    <property type="term" value="C:nucleus"/>
    <property type="evidence" value="ECO:0007669"/>
    <property type="project" value="TreeGrafter"/>
</dbReference>
<dbReference type="PANTHER" id="PTHR12970">
    <property type="entry name" value="PROTEASOME ASSEMBLY CHAPERONE 2"/>
    <property type="match status" value="1"/>
</dbReference>
<evidence type="ECO:0000256" key="2">
    <source>
        <dbReference type="ARBA" id="ARBA00023186"/>
    </source>
</evidence>
<evidence type="ECO:0000313" key="5">
    <source>
        <dbReference type="EMBL" id="WOL15412.1"/>
    </source>
</evidence>
<keyword evidence="5" id="KW-0647">Proteasome</keyword>
<dbReference type="Gene3D" id="3.40.50.10900">
    <property type="entry name" value="PAC-like subunit"/>
    <property type="match status" value="2"/>
</dbReference>
<dbReference type="Proteomes" id="UP001327560">
    <property type="component" value="Chromosome 7"/>
</dbReference>
<dbReference type="InterPro" id="IPR019151">
    <property type="entry name" value="Proteasome_assmbl_chaperone_2"/>
</dbReference>
<dbReference type="InterPro" id="IPR038389">
    <property type="entry name" value="PSMG2_sf"/>
</dbReference>
<dbReference type="GO" id="GO:0005829">
    <property type="term" value="C:cytosol"/>
    <property type="evidence" value="ECO:0007669"/>
    <property type="project" value="TreeGrafter"/>
</dbReference>
<name>A0AAQ3KXJ9_9LILI</name>
<dbReference type="FunFam" id="3.40.50.10900:FF:000004">
    <property type="entry name" value="Proteasome assembly chaperone 2"/>
    <property type="match status" value="1"/>
</dbReference>
<dbReference type="AlphaFoldDB" id="A0AAQ3KXJ9"/>
<dbReference type="PANTHER" id="PTHR12970:SF1">
    <property type="entry name" value="PROTEASOME ASSEMBLY CHAPERONE 2"/>
    <property type="match status" value="1"/>
</dbReference>
<keyword evidence="6" id="KW-1185">Reference proteome</keyword>
<keyword evidence="2 4" id="KW-0143">Chaperone</keyword>
<evidence type="ECO:0000256" key="1">
    <source>
        <dbReference type="ARBA" id="ARBA00019186"/>
    </source>
</evidence>
<reference evidence="5 6" key="1">
    <citation type="submission" date="2023-10" db="EMBL/GenBank/DDBJ databases">
        <title>Chromosome-scale genome assembly provides insights into flower coloration mechanisms of Canna indica.</title>
        <authorList>
            <person name="Li C."/>
        </authorList>
    </citation>
    <scope>NUCLEOTIDE SEQUENCE [LARGE SCALE GENOMIC DNA]</scope>
    <source>
        <tissue evidence="5">Flower</tissue>
    </source>
</reference>
<dbReference type="GO" id="GO:0043248">
    <property type="term" value="P:proteasome assembly"/>
    <property type="evidence" value="ECO:0007669"/>
    <property type="project" value="TreeGrafter"/>
</dbReference>
<dbReference type="Pfam" id="PF09754">
    <property type="entry name" value="PAC2"/>
    <property type="match status" value="1"/>
</dbReference>
<dbReference type="SUPFAM" id="SSF159659">
    <property type="entry name" value="Cgl1923-like"/>
    <property type="match status" value="1"/>
</dbReference>
<proteinExistence type="inferred from homology"/>
<dbReference type="PIRSF" id="PIRSF010044">
    <property type="entry name" value="UCP010044"/>
    <property type="match status" value="1"/>
</dbReference>
<organism evidence="5 6">
    <name type="scientific">Canna indica</name>
    <name type="common">Indian-shot</name>
    <dbReference type="NCBI Taxonomy" id="4628"/>
    <lineage>
        <taxon>Eukaryota</taxon>
        <taxon>Viridiplantae</taxon>
        <taxon>Streptophyta</taxon>
        <taxon>Embryophyta</taxon>
        <taxon>Tracheophyta</taxon>
        <taxon>Spermatophyta</taxon>
        <taxon>Magnoliopsida</taxon>
        <taxon>Liliopsida</taxon>
        <taxon>Zingiberales</taxon>
        <taxon>Cannaceae</taxon>
        <taxon>Canna</taxon>
    </lineage>
</organism>
<dbReference type="EMBL" id="CP136896">
    <property type="protein sequence ID" value="WOL15412.1"/>
    <property type="molecule type" value="Genomic_DNA"/>
</dbReference>
<dbReference type="GO" id="GO:0000502">
    <property type="term" value="C:proteasome complex"/>
    <property type="evidence" value="ECO:0007669"/>
    <property type="project" value="UniProtKB-KW"/>
</dbReference>
<evidence type="ECO:0000256" key="3">
    <source>
        <dbReference type="ARBA" id="ARBA00025745"/>
    </source>
</evidence>
<sequence length="281" mass="30451">MEFTPEEGKVLSADCPTLLLPGLSIGNVGQLAVDLLISSIGADRVGFLDEPSLLPCVGNDAYGPEPGGVLALPLEAYDSPGHALTLIQQRSPVVRGMMIEFAKKLADFVSSTGKKHVIVLSSLDSGRMKQIAASSEMQVYYVSSVNNDGTDDDCESLGFKRLEEYEPTQRRWSYLNELAEGNPVQGDDLDFEDELGHDDYYPGLPFAALFACCKAKGLKVTCLLCYCSEGDNIADSFQLAGAACKLLKLTPDRFLGHVQGEWNIPLSWKTVYGPPPDSSLF</sequence>
<protein>
    <recommendedName>
        <fullName evidence="1 4">Proteasome assembly chaperone 2</fullName>
    </recommendedName>
</protein>
<evidence type="ECO:0000256" key="4">
    <source>
        <dbReference type="PIRNR" id="PIRNR010044"/>
    </source>
</evidence>
<dbReference type="InterPro" id="IPR016562">
    <property type="entry name" value="Proteasome_assmbl_chp_2_euk"/>
</dbReference>
<dbReference type="FunFam" id="3.40.50.10900:FF:000005">
    <property type="entry name" value="Proteasome assembly chaperone 2"/>
    <property type="match status" value="1"/>
</dbReference>
<comment type="subunit">
    <text evidence="4">Forms a heterodimer with PSMG1.</text>
</comment>
<accession>A0AAQ3KXJ9</accession>